<dbReference type="InterPro" id="IPR007278">
    <property type="entry name" value="DUF397"/>
</dbReference>
<proteinExistence type="predicted"/>
<sequence>MTDLAWQKSSFSGTGTSNDCLEVATAPDGLLRLREGDQPAAVVTTVPAQWDVFVKGIKAGEFDL</sequence>
<accession>A0A4U0T973</accession>
<dbReference type="RefSeq" id="WP_136721924.1">
    <property type="nucleotide sequence ID" value="NZ_SUMC01000002.1"/>
</dbReference>
<reference evidence="2 3" key="1">
    <citation type="submission" date="2019-04" db="EMBL/GenBank/DDBJ databases">
        <title>Streptomyces oryziradicis sp. nov., a novel actinomycete isolated from rhizosphere soil of rice (Oryza sativa L.).</title>
        <authorList>
            <person name="Li C."/>
        </authorList>
    </citation>
    <scope>NUCLEOTIDE SEQUENCE [LARGE SCALE GENOMIC DNA]</scope>
    <source>
        <strain evidence="2 3">NEAU-C40</strain>
    </source>
</reference>
<name>A0A4U0T973_9ACTN</name>
<dbReference type="Pfam" id="PF04149">
    <property type="entry name" value="DUF397"/>
    <property type="match status" value="1"/>
</dbReference>
<evidence type="ECO:0000259" key="1">
    <source>
        <dbReference type="Pfam" id="PF04149"/>
    </source>
</evidence>
<dbReference type="Proteomes" id="UP000305778">
    <property type="component" value="Unassembled WGS sequence"/>
</dbReference>
<dbReference type="OrthoDB" id="3402668at2"/>
<keyword evidence="3" id="KW-1185">Reference proteome</keyword>
<gene>
    <name evidence="2" type="ORF">FCI23_03460</name>
</gene>
<dbReference type="AlphaFoldDB" id="A0A4U0T973"/>
<evidence type="ECO:0000313" key="3">
    <source>
        <dbReference type="Proteomes" id="UP000305778"/>
    </source>
</evidence>
<evidence type="ECO:0000313" key="2">
    <source>
        <dbReference type="EMBL" id="TKA13055.1"/>
    </source>
</evidence>
<dbReference type="EMBL" id="SUMC01000002">
    <property type="protein sequence ID" value="TKA13055.1"/>
    <property type="molecule type" value="Genomic_DNA"/>
</dbReference>
<protein>
    <submittedName>
        <fullName evidence="2">DUF397 domain-containing protein</fullName>
    </submittedName>
</protein>
<organism evidence="2 3">
    <name type="scientific">Actinacidiphila oryziradicis</name>
    <dbReference type="NCBI Taxonomy" id="2571141"/>
    <lineage>
        <taxon>Bacteria</taxon>
        <taxon>Bacillati</taxon>
        <taxon>Actinomycetota</taxon>
        <taxon>Actinomycetes</taxon>
        <taxon>Kitasatosporales</taxon>
        <taxon>Streptomycetaceae</taxon>
        <taxon>Actinacidiphila</taxon>
    </lineage>
</organism>
<comment type="caution">
    <text evidence="2">The sequence shown here is derived from an EMBL/GenBank/DDBJ whole genome shotgun (WGS) entry which is preliminary data.</text>
</comment>
<feature type="domain" description="DUF397" evidence="1">
    <location>
        <begin position="4"/>
        <end position="58"/>
    </location>
</feature>